<dbReference type="InterPro" id="IPR011990">
    <property type="entry name" value="TPR-like_helical_dom_sf"/>
</dbReference>
<evidence type="ECO:0000259" key="4">
    <source>
        <dbReference type="PROSITE" id="PS51823"/>
    </source>
</evidence>
<dbReference type="PANTHER" id="PTHR12601">
    <property type="entry name" value="EUKARYOTIC TRANSLATION INITIATION FACTOR 3 SUBUNIT EIF-3"/>
    <property type="match status" value="1"/>
</dbReference>
<comment type="caution">
    <text evidence="5">The sequence shown here is derived from an EMBL/GenBank/DDBJ whole genome shotgun (WGS) entry which is preliminary data.</text>
</comment>
<name>A0ABQ5K6I4_9EUKA</name>
<feature type="region of interest" description="Disordered" evidence="3">
    <location>
        <begin position="546"/>
        <end position="568"/>
    </location>
</feature>
<dbReference type="EMBL" id="BQXS01000171">
    <property type="protein sequence ID" value="GKT28172.1"/>
    <property type="molecule type" value="Genomic_DNA"/>
</dbReference>
<dbReference type="Proteomes" id="UP001057375">
    <property type="component" value="Unassembled WGS sequence"/>
</dbReference>
<evidence type="ECO:0000256" key="2">
    <source>
        <dbReference type="PROSITE-ProRule" id="PRU00339"/>
    </source>
</evidence>
<dbReference type="InterPro" id="IPR025697">
    <property type="entry name" value="CLU_dom"/>
</dbReference>
<accession>A0ABQ5K6I4</accession>
<evidence type="ECO:0000313" key="5">
    <source>
        <dbReference type="EMBL" id="GKT28172.1"/>
    </source>
</evidence>
<feature type="domain" description="Clu" evidence="4">
    <location>
        <begin position="150"/>
        <end position="606"/>
    </location>
</feature>
<dbReference type="SUPFAM" id="SSF50729">
    <property type="entry name" value="PH domain-like"/>
    <property type="match status" value="1"/>
</dbReference>
<organism evidence="5 6">
    <name type="scientific">Aduncisulcus paluster</name>
    <dbReference type="NCBI Taxonomy" id="2918883"/>
    <lineage>
        <taxon>Eukaryota</taxon>
        <taxon>Metamonada</taxon>
        <taxon>Carpediemonas-like organisms</taxon>
        <taxon>Aduncisulcus</taxon>
    </lineage>
</organism>
<evidence type="ECO:0000256" key="3">
    <source>
        <dbReference type="SAM" id="MobiDB-lite"/>
    </source>
</evidence>
<dbReference type="InterPro" id="IPR027523">
    <property type="entry name" value="CLU_prot"/>
</dbReference>
<feature type="compositionally biased region" description="Basic and acidic residues" evidence="3">
    <location>
        <begin position="279"/>
        <end position="291"/>
    </location>
</feature>
<dbReference type="Pfam" id="PF13236">
    <property type="entry name" value="CLU"/>
    <property type="match status" value="1"/>
</dbReference>
<sequence length="1249" mass="139193">MQDPILHHGPLLKRSGLFGAWQLSDIAPTPGSGAKETTIWFDECDVIVEKLPIENKYKKVNAFTLTAEREYIFATNTKKELDEWLYTIENREGVIQQPPPGLFLSVNVLEEMARYSFGFDPKGSRFKRRPYRLGESGYPEVNPEPLKFADDDEELLLPPTEGPMAVDSEGNDVKEYTWIDEYQRLRMQAGGHIMSGAGSTKRRGRGTDPSHVEEAQKSAELDAKKPETRLNAELELCSLIGRFSHHCKKIVRRIIDEALLEDDDRSVEPLMDEEQKAGMEIRKRDGSREPRPALVPSEGFTDGEGNVFDKYGTPLPPRRPVVEIFSSWIEDGIIFRLAQHTIHEDSTMPLDSDEAAAADLIPMEQTLLDQRAFVEIFSSWIEDGIIFRLAQHTIHEDSTMPLDSDEAAAADLIPMEQTLLDQRACREYSDCYVPGLYIPLTTVIDYKGFRIVCMCDTKKYKVMDDKRQKVVPSSSGISITDIDDSTLVYGLSEEEGRFVRRNFGQISLGDRTVTGAFSNRVCSLRGLEERLRECGRKMNLKPHKIIQPPLMSDDEESGDSEDSDSTRGTAFTINVPIEIQVHRDPKNGRIVLLNLSRMFPADNPDLGDPERADSLIKLFRPEFLRESSFCKAHPLPCNVFSNLGNPPDQASNAKTAIQASRFLISSVVPQCAQMLDNLSSASPSSASSAAASASGNSHNFNLFTSTPFSLFSPGALSHILHTYGLSTAIQASRFLISSVVPQCAQMLDNLSSASPSSASSAAASASGNSHKLNLFTSTPFSLFSPGALSHILHTYGLSVSHLPYLLVQCKTSIVKQFVMAEMVARVCIRNLLTKSLRMLSRHYQKEGPDVEGQTDQAGMIYYIDFTRLSIDEQLDFFEGRIRETITEFFNLLVGAGHDSEEFWLDTVIPEVQDSFRLQSNTLGIAKSAIPPSLLMISLQYHSGVVLTDKSFAIPPLSDDTMGEEKIEDRHVAARMKDVGGEYDLFASSSPIDPADILWIDTRERLPSPCHGILQDLFVHYEQKKKEALFSECVSILNYKLEMERNLYGLAHVRSVETLIELANVFVEAAKKSIDDISHPHLTPAFVPHSNQDGSPLSEQQMASMMLSHTLSSRRLALSHAMLLARASLGLVRRWSSLGVKLYLVFMSIYGMYRDHTHALESFNYALRICVSVYGGGSGIGGGKSTPLEGHVWMELGSMWYLLGEFERALEAFSKAHKIATNTLGNSHKITALYLTKIGHVHRTKMNGEE</sequence>
<feature type="compositionally biased region" description="Basic and acidic residues" evidence="3">
    <location>
        <begin position="205"/>
        <end position="224"/>
    </location>
</feature>
<dbReference type="SUPFAM" id="SSF48452">
    <property type="entry name" value="TPR-like"/>
    <property type="match status" value="1"/>
</dbReference>
<reference evidence="5" key="1">
    <citation type="submission" date="2022-03" db="EMBL/GenBank/DDBJ databases">
        <title>Draft genome sequence of Aduncisulcus paluster, a free-living microaerophilic Fornicata.</title>
        <authorList>
            <person name="Yuyama I."/>
            <person name="Kume K."/>
            <person name="Tamura T."/>
            <person name="Inagaki Y."/>
            <person name="Hashimoto T."/>
        </authorList>
    </citation>
    <scope>NUCLEOTIDE SEQUENCE</scope>
    <source>
        <strain evidence="5">NY0171</strain>
    </source>
</reference>
<protein>
    <submittedName>
        <fullName evidence="5">CLU domain containing protein like protein</fullName>
    </submittedName>
</protein>
<evidence type="ECO:0000313" key="6">
    <source>
        <dbReference type="Proteomes" id="UP001057375"/>
    </source>
</evidence>
<evidence type="ECO:0000256" key="1">
    <source>
        <dbReference type="ARBA" id="ARBA00022490"/>
    </source>
</evidence>
<feature type="region of interest" description="Disordered" evidence="3">
    <location>
        <begin position="279"/>
        <end position="299"/>
    </location>
</feature>
<proteinExistence type="predicted"/>
<keyword evidence="2" id="KW-0802">TPR repeat</keyword>
<keyword evidence="6" id="KW-1185">Reference proteome</keyword>
<dbReference type="Gene3D" id="1.25.40.10">
    <property type="entry name" value="Tetratricopeptide repeat domain"/>
    <property type="match status" value="1"/>
</dbReference>
<dbReference type="InterPro" id="IPR019734">
    <property type="entry name" value="TPR_rpt"/>
</dbReference>
<feature type="non-terminal residue" evidence="5">
    <location>
        <position position="1249"/>
    </location>
</feature>
<feature type="repeat" description="TPR" evidence="2">
    <location>
        <begin position="1189"/>
        <end position="1222"/>
    </location>
</feature>
<gene>
    <name evidence="5" type="ORF">ADUPG1_000480</name>
</gene>
<keyword evidence="1" id="KW-0963">Cytoplasm</keyword>
<feature type="region of interest" description="Disordered" evidence="3">
    <location>
        <begin position="192"/>
        <end position="224"/>
    </location>
</feature>
<dbReference type="PROSITE" id="PS51823">
    <property type="entry name" value="CLU"/>
    <property type="match status" value="1"/>
</dbReference>
<dbReference type="PROSITE" id="PS50005">
    <property type="entry name" value="TPR"/>
    <property type="match status" value="1"/>
</dbReference>
<feature type="compositionally biased region" description="Acidic residues" evidence="3">
    <location>
        <begin position="552"/>
        <end position="563"/>
    </location>
</feature>